<dbReference type="PANTHER" id="PTHR28008">
    <property type="entry name" value="DOMAIN PROTEIN, PUTATIVE (AFU_ORTHOLOGUE AFUA_3G10980)-RELATED"/>
    <property type="match status" value="1"/>
</dbReference>
<name>A0A857C841_9HYPH</name>
<feature type="transmembrane region" description="Helical" evidence="2">
    <location>
        <begin position="59"/>
        <end position="88"/>
    </location>
</feature>
<feature type="transmembrane region" description="Helical" evidence="2">
    <location>
        <begin position="108"/>
        <end position="127"/>
    </location>
</feature>
<proteinExistence type="predicted"/>
<evidence type="ECO:0000256" key="2">
    <source>
        <dbReference type="SAM" id="Phobius"/>
    </source>
</evidence>
<dbReference type="RefSeq" id="WP_158194057.1">
    <property type="nucleotide sequence ID" value="NZ_CP046908.1"/>
</dbReference>
<dbReference type="PANTHER" id="PTHR28008:SF1">
    <property type="entry name" value="DOMAIN PROTEIN, PUTATIVE (AFU_ORTHOLOGUE AFUA_3G10980)-RELATED"/>
    <property type="match status" value="1"/>
</dbReference>
<reference evidence="3 4" key="1">
    <citation type="submission" date="2019-12" db="EMBL/GenBank/DDBJ databases">
        <title>The genome of Stappia indica PHM037.</title>
        <authorList>
            <person name="Kacar D."/>
            <person name="Galan B."/>
            <person name="Canedo L."/>
            <person name="Rodriguez P."/>
            <person name="de la Calle F."/>
            <person name="Garcia J.L."/>
        </authorList>
    </citation>
    <scope>NUCLEOTIDE SEQUENCE [LARGE SCALE GENOMIC DNA]</scope>
    <source>
        <strain evidence="3 4">PHM037</strain>
    </source>
</reference>
<feature type="transmembrane region" description="Helical" evidence="2">
    <location>
        <begin position="28"/>
        <end position="47"/>
    </location>
</feature>
<dbReference type="KEGG" id="siw:GH266_11675"/>
<keyword evidence="2" id="KW-0472">Membrane</keyword>
<keyword evidence="2" id="KW-0812">Transmembrane</keyword>
<dbReference type="EMBL" id="CP046908">
    <property type="protein sequence ID" value="QGZ35103.1"/>
    <property type="molecule type" value="Genomic_DNA"/>
</dbReference>
<feature type="compositionally biased region" description="Low complexity" evidence="1">
    <location>
        <begin position="148"/>
        <end position="168"/>
    </location>
</feature>
<organism evidence="3 4">
    <name type="scientific">Stappia indica</name>
    <dbReference type="NCBI Taxonomy" id="538381"/>
    <lineage>
        <taxon>Bacteria</taxon>
        <taxon>Pseudomonadati</taxon>
        <taxon>Pseudomonadota</taxon>
        <taxon>Alphaproteobacteria</taxon>
        <taxon>Hyphomicrobiales</taxon>
        <taxon>Stappiaceae</taxon>
        <taxon>Stappia</taxon>
    </lineage>
</organism>
<dbReference type="AlphaFoldDB" id="A0A857C841"/>
<dbReference type="Proteomes" id="UP000435648">
    <property type="component" value="Chromosome"/>
</dbReference>
<protein>
    <submittedName>
        <fullName evidence="3">Antibiotic resistance protein VanZ</fullName>
    </submittedName>
</protein>
<evidence type="ECO:0000313" key="3">
    <source>
        <dbReference type="EMBL" id="QGZ35103.1"/>
    </source>
</evidence>
<accession>A0A857C841</accession>
<gene>
    <name evidence="3" type="ORF">GH266_11675</name>
</gene>
<keyword evidence="2" id="KW-1133">Transmembrane helix</keyword>
<evidence type="ECO:0000313" key="4">
    <source>
        <dbReference type="Proteomes" id="UP000435648"/>
    </source>
</evidence>
<feature type="region of interest" description="Disordered" evidence="1">
    <location>
        <begin position="136"/>
        <end position="168"/>
    </location>
</feature>
<dbReference type="OrthoDB" id="7677002at2"/>
<evidence type="ECO:0000256" key="1">
    <source>
        <dbReference type="SAM" id="MobiDB-lite"/>
    </source>
</evidence>
<sequence length="168" mass="17930">MLQPVARLAEFVRALVQRHYLDLSAARVWPLCVLVAYGIVAGFIYNPGMDHPFDKLQHLVFFGLLTLSIHAFFCCRLRISAGIAAGLGLTAELVQALVPHREFSLGDIAANMLGVTLVVAAIMLLRLEVRAALSGGPPVREDDEATDAPLAQPAAPSSSARGSRSSPS</sequence>